<sequence length="254" mass="27344">MSKKRGTGMRILAGSMAGVLLLTSCASAPPPQTAASVEPGRPFTAEEERMRTQAADYNRTIAEGIAVGAAAGAGAGALAGLAACRGKLDCMLIGMAIGAVLGAGLGGFGGKYYADKKERYVNEEQRLDAITVDFRNNNTKLEDEIANIRLVTLDNKKRIEAVKRDLAAQRMSAEQARKELATIDSNRTFLQTRVDELKKLRNDFREVAQQARADSGNNPRVAQMDSEINAMERQITRLQGELDALSSRRASVVG</sequence>
<protein>
    <submittedName>
        <fullName evidence="2">Putative Glycine zipper</fullName>
    </submittedName>
</protein>
<reference evidence="2" key="1">
    <citation type="submission" date="2018-07" db="EMBL/GenBank/DDBJ databases">
        <authorList>
            <person name="Quirk P.G."/>
            <person name="Krulwich T.A."/>
        </authorList>
    </citation>
    <scope>NUCLEOTIDE SEQUENCE</scope>
</reference>
<feature type="coiled-coil region" evidence="1">
    <location>
        <begin position="159"/>
        <end position="248"/>
    </location>
</feature>
<dbReference type="PROSITE" id="PS51257">
    <property type="entry name" value="PROKAR_LIPOPROTEIN"/>
    <property type="match status" value="1"/>
</dbReference>
<name>A0A380TCA5_9ZZZZ</name>
<evidence type="ECO:0000313" key="2">
    <source>
        <dbReference type="EMBL" id="SUS05143.1"/>
    </source>
</evidence>
<gene>
    <name evidence="2" type="ORF">DF3PB_1740005</name>
</gene>
<evidence type="ECO:0000256" key="1">
    <source>
        <dbReference type="SAM" id="Coils"/>
    </source>
</evidence>
<organism evidence="2">
    <name type="scientific">metagenome</name>
    <dbReference type="NCBI Taxonomy" id="256318"/>
    <lineage>
        <taxon>unclassified sequences</taxon>
        <taxon>metagenomes</taxon>
    </lineage>
</organism>
<dbReference type="EMBL" id="UIDG01000084">
    <property type="protein sequence ID" value="SUS05143.1"/>
    <property type="molecule type" value="Genomic_DNA"/>
</dbReference>
<proteinExistence type="predicted"/>
<accession>A0A380TCA5</accession>
<dbReference type="AlphaFoldDB" id="A0A380TCA5"/>
<keyword evidence="1" id="KW-0175">Coiled coil</keyword>